<dbReference type="Proteomes" id="UP001595840">
    <property type="component" value="Unassembled WGS sequence"/>
</dbReference>
<evidence type="ECO:0000256" key="1">
    <source>
        <dbReference type="ARBA" id="ARBA00004418"/>
    </source>
</evidence>
<comment type="subcellular location">
    <subcellularLocation>
        <location evidence="1 10">Periplasm</location>
    </subcellularLocation>
</comment>
<dbReference type="HAMAP" id="MF_00240">
    <property type="entry name" value="LolA"/>
    <property type="match status" value="1"/>
</dbReference>
<dbReference type="Pfam" id="PF03548">
    <property type="entry name" value="LolA"/>
    <property type="match status" value="1"/>
</dbReference>
<protein>
    <recommendedName>
        <fullName evidence="4 10">Outer-membrane lipoprotein carrier protein</fullName>
    </recommendedName>
</protein>
<evidence type="ECO:0000313" key="12">
    <source>
        <dbReference type="Proteomes" id="UP001595840"/>
    </source>
</evidence>
<sequence precursor="true">MFRLFAQLSCAFYLLAPSYVGAEPAKDLTQLLGGMNAATGQFEQSLVDVKGQQLQASQGTFSVKKPGKFLWLTESPFPQQLISNGQELWLYDADLEQASISAIDADSQQTPALLLSGDAKKLKDQFTILQAASADSNVAAFELTSKNTKAAFTRISASFTAGVLSRMSFVDKIGNTTVFVFDGVTLNPVLADGLFDFTPPKGTDVIRND</sequence>
<keyword evidence="11" id="KW-0449">Lipoprotein</keyword>
<evidence type="ECO:0000256" key="10">
    <source>
        <dbReference type="HAMAP-Rule" id="MF_00240"/>
    </source>
</evidence>
<evidence type="ECO:0000256" key="5">
    <source>
        <dbReference type="ARBA" id="ARBA00022448"/>
    </source>
</evidence>
<keyword evidence="12" id="KW-1185">Reference proteome</keyword>
<evidence type="ECO:0000256" key="9">
    <source>
        <dbReference type="ARBA" id="ARBA00023186"/>
    </source>
</evidence>
<name>A0ABV8V396_9GAMM</name>
<keyword evidence="9 10" id="KW-0143">Chaperone</keyword>
<comment type="function">
    <text evidence="10">Participates in the translocation of lipoproteins from the inner membrane to the outer membrane. Only forms a complex with a lipoprotein if the residue after the N-terminal Cys is not an aspartate (The Asp acts as a targeting signal to indicate that the lipoprotein should stay in the inner membrane).</text>
</comment>
<comment type="subunit">
    <text evidence="3 10">Monomer.</text>
</comment>
<evidence type="ECO:0000256" key="3">
    <source>
        <dbReference type="ARBA" id="ARBA00011245"/>
    </source>
</evidence>
<evidence type="ECO:0000256" key="4">
    <source>
        <dbReference type="ARBA" id="ARBA00014035"/>
    </source>
</evidence>
<evidence type="ECO:0000256" key="8">
    <source>
        <dbReference type="ARBA" id="ARBA00022927"/>
    </source>
</evidence>
<dbReference type="InterPro" id="IPR004564">
    <property type="entry name" value="OM_lipoprot_carrier_LolA-like"/>
</dbReference>
<keyword evidence="8 10" id="KW-0653">Protein transport</keyword>
<keyword evidence="5 10" id="KW-0813">Transport</keyword>
<organism evidence="11 12">
    <name type="scientific">Simiduia curdlanivorans</name>
    <dbReference type="NCBI Taxonomy" id="1492769"/>
    <lineage>
        <taxon>Bacteria</taxon>
        <taxon>Pseudomonadati</taxon>
        <taxon>Pseudomonadota</taxon>
        <taxon>Gammaproteobacteria</taxon>
        <taxon>Cellvibrionales</taxon>
        <taxon>Cellvibrionaceae</taxon>
        <taxon>Simiduia</taxon>
    </lineage>
</organism>
<evidence type="ECO:0000256" key="6">
    <source>
        <dbReference type="ARBA" id="ARBA00022729"/>
    </source>
</evidence>
<dbReference type="NCBIfam" id="TIGR00547">
    <property type="entry name" value="lolA"/>
    <property type="match status" value="1"/>
</dbReference>
<comment type="caution">
    <text evidence="11">The sequence shown here is derived from an EMBL/GenBank/DDBJ whole genome shotgun (WGS) entry which is preliminary data.</text>
</comment>
<dbReference type="PANTHER" id="PTHR35869:SF1">
    <property type="entry name" value="OUTER-MEMBRANE LIPOPROTEIN CARRIER PROTEIN"/>
    <property type="match status" value="1"/>
</dbReference>
<evidence type="ECO:0000256" key="7">
    <source>
        <dbReference type="ARBA" id="ARBA00022764"/>
    </source>
</evidence>
<dbReference type="Gene3D" id="2.50.20.10">
    <property type="entry name" value="Lipoprotein localisation LolA/LolB/LppX"/>
    <property type="match status" value="1"/>
</dbReference>
<dbReference type="SUPFAM" id="SSF89392">
    <property type="entry name" value="Prokaryotic lipoproteins and lipoprotein localization factors"/>
    <property type="match status" value="1"/>
</dbReference>
<keyword evidence="6 10" id="KW-0732">Signal</keyword>
<evidence type="ECO:0000313" key="11">
    <source>
        <dbReference type="EMBL" id="MFC4361725.1"/>
    </source>
</evidence>
<gene>
    <name evidence="10 11" type="primary">lolA</name>
    <name evidence="11" type="ORF">ACFOX3_05380</name>
</gene>
<proteinExistence type="inferred from homology"/>
<dbReference type="PANTHER" id="PTHR35869">
    <property type="entry name" value="OUTER-MEMBRANE LIPOPROTEIN CARRIER PROTEIN"/>
    <property type="match status" value="1"/>
</dbReference>
<comment type="similarity">
    <text evidence="2 10">Belongs to the LolA family.</text>
</comment>
<dbReference type="RefSeq" id="WP_290263644.1">
    <property type="nucleotide sequence ID" value="NZ_JAUFQG010000006.1"/>
</dbReference>
<reference evidence="12" key="1">
    <citation type="journal article" date="2019" name="Int. J. Syst. Evol. Microbiol.">
        <title>The Global Catalogue of Microorganisms (GCM) 10K type strain sequencing project: providing services to taxonomists for standard genome sequencing and annotation.</title>
        <authorList>
            <consortium name="The Broad Institute Genomics Platform"/>
            <consortium name="The Broad Institute Genome Sequencing Center for Infectious Disease"/>
            <person name="Wu L."/>
            <person name="Ma J."/>
        </authorList>
    </citation>
    <scope>NUCLEOTIDE SEQUENCE [LARGE SCALE GENOMIC DNA]</scope>
    <source>
        <strain evidence="12">CECT 8570</strain>
    </source>
</reference>
<dbReference type="CDD" id="cd16325">
    <property type="entry name" value="LolA"/>
    <property type="match status" value="1"/>
</dbReference>
<accession>A0ABV8V396</accession>
<dbReference type="InterPro" id="IPR029046">
    <property type="entry name" value="LolA/LolB/LppX"/>
</dbReference>
<keyword evidence="7 10" id="KW-0574">Periplasm</keyword>
<evidence type="ECO:0000256" key="2">
    <source>
        <dbReference type="ARBA" id="ARBA00007615"/>
    </source>
</evidence>
<dbReference type="InterPro" id="IPR018323">
    <property type="entry name" value="OM_lipoprot_carrier_LolA_Pbac"/>
</dbReference>
<dbReference type="EMBL" id="JBHSCX010000004">
    <property type="protein sequence ID" value="MFC4361725.1"/>
    <property type="molecule type" value="Genomic_DNA"/>
</dbReference>
<feature type="chain" id="PRO_5044926710" description="Outer-membrane lipoprotein carrier protein" evidence="10">
    <location>
        <begin position="23"/>
        <end position="209"/>
    </location>
</feature>
<feature type="signal peptide" evidence="10">
    <location>
        <begin position="1"/>
        <end position="22"/>
    </location>
</feature>